<reference evidence="2" key="1">
    <citation type="submission" date="2021-01" db="EMBL/GenBank/DDBJ databases">
        <title>Whole genome shotgun sequence of Actinocatenispora rupis NBRC 107355.</title>
        <authorList>
            <person name="Komaki H."/>
            <person name="Tamura T."/>
        </authorList>
    </citation>
    <scope>NUCLEOTIDE SEQUENCE</scope>
    <source>
        <strain evidence="2">NBRC 107355</strain>
    </source>
</reference>
<evidence type="ECO:0000313" key="3">
    <source>
        <dbReference type="Proteomes" id="UP000612808"/>
    </source>
</evidence>
<comment type="caution">
    <text evidence="2">The sequence shown here is derived from an EMBL/GenBank/DDBJ whole genome shotgun (WGS) entry which is preliminary data.</text>
</comment>
<evidence type="ECO:0000256" key="1">
    <source>
        <dbReference type="SAM" id="Phobius"/>
    </source>
</evidence>
<feature type="transmembrane region" description="Helical" evidence="1">
    <location>
        <begin position="29"/>
        <end position="49"/>
    </location>
</feature>
<dbReference type="AlphaFoldDB" id="A0A8J3NDH1"/>
<keyword evidence="3" id="KW-1185">Reference proteome</keyword>
<proteinExistence type="predicted"/>
<organism evidence="2 3">
    <name type="scientific">Actinocatenispora rupis</name>
    <dbReference type="NCBI Taxonomy" id="519421"/>
    <lineage>
        <taxon>Bacteria</taxon>
        <taxon>Bacillati</taxon>
        <taxon>Actinomycetota</taxon>
        <taxon>Actinomycetes</taxon>
        <taxon>Micromonosporales</taxon>
        <taxon>Micromonosporaceae</taxon>
        <taxon>Actinocatenispora</taxon>
    </lineage>
</organism>
<evidence type="ECO:0000313" key="2">
    <source>
        <dbReference type="EMBL" id="GID12920.1"/>
    </source>
</evidence>
<feature type="transmembrane region" description="Helical" evidence="1">
    <location>
        <begin position="61"/>
        <end position="82"/>
    </location>
</feature>
<sequence>MPDGYRGVCAPDVPDAVRRRLSDAGPDPATVLLAAVVAVLAGVAGTAVLVSGARPDGASPVFGAVVGGGGLLVALVSTALAVRGAAALRRRRTAERAGWYVSAGSLAELAARDPAAGDLVAQAQAAVERIRCAAPGTPAAAVDGVALRRIEWSVVEAARAPADDAGRARLAAEVTRLTELAESAGGHGVEPAPDGTAPVSRLADELDRAGLIATEMRRFAHGDKETTD</sequence>
<keyword evidence="1" id="KW-1133">Transmembrane helix</keyword>
<dbReference type="RefSeq" id="WP_203659418.1">
    <property type="nucleotide sequence ID" value="NZ_BAAAZM010000008.1"/>
</dbReference>
<dbReference type="EMBL" id="BOMB01000021">
    <property type="protein sequence ID" value="GID12920.1"/>
    <property type="molecule type" value="Genomic_DNA"/>
</dbReference>
<gene>
    <name evidence="2" type="ORF">Aru02nite_38090</name>
</gene>
<keyword evidence="1" id="KW-0472">Membrane</keyword>
<name>A0A8J3NDH1_9ACTN</name>
<accession>A0A8J3NDH1</accession>
<dbReference type="Proteomes" id="UP000612808">
    <property type="component" value="Unassembled WGS sequence"/>
</dbReference>
<protein>
    <submittedName>
        <fullName evidence="2">Uncharacterized protein</fullName>
    </submittedName>
</protein>
<keyword evidence="1" id="KW-0812">Transmembrane</keyword>